<dbReference type="eggNOG" id="ENOG502QPHY">
    <property type="taxonomic scope" value="Eukaryota"/>
</dbReference>
<dbReference type="OrthoDB" id="5352132at2759"/>
<dbReference type="VEuPathDB" id="FungiDB:PGTG_07905"/>
<dbReference type="GeneID" id="10533200"/>
<dbReference type="AlphaFoldDB" id="E3KBE3"/>
<keyword evidence="3" id="KW-1185">Reference proteome</keyword>
<feature type="region of interest" description="Disordered" evidence="1">
    <location>
        <begin position="1"/>
        <end position="64"/>
    </location>
</feature>
<dbReference type="PANTHER" id="PTHR28307:SF2">
    <property type="entry name" value="PROTEIN PAL1"/>
    <property type="match status" value="1"/>
</dbReference>
<sequence>MSTTTTNLQESRDPFANKRPSARKNIGANRRPPHPSNPNQNSSRKQTKAPASGGSNPKKSSSHGALDFIDTLDTIGGFHHDGPFDAASSHRNRHMNSKNPSRQAPMAAFDPSALILPPPPPASAPAPVSLASQDHVYPPAIPRRASDNTMPVSMGYPAGTIAADPKAARLAEAFGIQGKEAWEDFGMEHAIEEGSTGGGGLLGHRRGTSREQRDAKSASVWDMEETLKSGKPVPSAYTPRSEASARGANGELERQATNAAQLKRSKSLMQRIRRGQVAQPTDGDALLVDIWGLHEYEELRSIPPSFSMTI</sequence>
<dbReference type="STRING" id="418459.E3KBE3"/>
<accession>E3KBE3</accession>
<dbReference type="InterPro" id="IPR013226">
    <property type="entry name" value="Pal1"/>
</dbReference>
<organism evidence="2 3">
    <name type="scientific">Puccinia graminis f. sp. tritici (strain CRL 75-36-700-3 / race SCCL)</name>
    <name type="common">Black stem rust fungus</name>
    <dbReference type="NCBI Taxonomy" id="418459"/>
    <lineage>
        <taxon>Eukaryota</taxon>
        <taxon>Fungi</taxon>
        <taxon>Dikarya</taxon>
        <taxon>Basidiomycota</taxon>
        <taxon>Pucciniomycotina</taxon>
        <taxon>Pucciniomycetes</taxon>
        <taxon>Pucciniales</taxon>
        <taxon>Pucciniaceae</taxon>
        <taxon>Puccinia</taxon>
    </lineage>
</organism>
<feature type="compositionally biased region" description="Polar residues" evidence="1">
    <location>
        <begin position="53"/>
        <end position="63"/>
    </location>
</feature>
<evidence type="ECO:0000313" key="3">
    <source>
        <dbReference type="Proteomes" id="UP000008783"/>
    </source>
</evidence>
<dbReference type="EMBL" id="DS178279">
    <property type="protein sequence ID" value="EFP81656.2"/>
    <property type="molecule type" value="Genomic_DNA"/>
</dbReference>
<evidence type="ECO:0000256" key="1">
    <source>
        <dbReference type="SAM" id="MobiDB-lite"/>
    </source>
</evidence>
<name>E3KBE3_PUCGT</name>
<dbReference type="HOGENOM" id="CLU_731847_0_0_1"/>
<dbReference type="Proteomes" id="UP000008783">
    <property type="component" value="Unassembled WGS sequence"/>
</dbReference>
<evidence type="ECO:0000313" key="2">
    <source>
        <dbReference type="EMBL" id="EFP81656.2"/>
    </source>
</evidence>
<feature type="region of interest" description="Disordered" evidence="1">
    <location>
        <begin position="82"/>
        <end position="105"/>
    </location>
</feature>
<dbReference type="InParanoid" id="E3KBE3"/>
<gene>
    <name evidence="2" type="ORF">PGTG_07905</name>
</gene>
<protein>
    <submittedName>
        <fullName evidence="2">Uncharacterized protein</fullName>
    </submittedName>
</protein>
<dbReference type="KEGG" id="pgr:PGTG_07905"/>
<dbReference type="GO" id="GO:0005737">
    <property type="term" value="C:cytoplasm"/>
    <property type="evidence" value="ECO:0000318"/>
    <property type="project" value="GO_Central"/>
</dbReference>
<dbReference type="PANTHER" id="PTHR28307">
    <property type="entry name" value="PROTEIN PAL1"/>
    <property type="match status" value="1"/>
</dbReference>
<dbReference type="RefSeq" id="XP_003326075.2">
    <property type="nucleotide sequence ID" value="XM_003326027.2"/>
</dbReference>
<reference evidence="3" key="2">
    <citation type="journal article" date="2011" name="Proc. Natl. Acad. Sci. U.S.A.">
        <title>Obligate biotrophy features unraveled by the genomic analysis of rust fungi.</title>
        <authorList>
            <person name="Duplessis S."/>
            <person name="Cuomo C.A."/>
            <person name="Lin Y.-C."/>
            <person name="Aerts A."/>
            <person name="Tisserant E."/>
            <person name="Veneault-Fourrey C."/>
            <person name="Joly D.L."/>
            <person name="Hacquard S."/>
            <person name="Amselem J."/>
            <person name="Cantarel B.L."/>
            <person name="Chiu R."/>
            <person name="Coutinho P.M."/>
            <person name="Feau N."/>
            <person name="Field M."/>
            <person name="Frey P."/>
            <person name="Gelhaye E."/>
            <person name="Goldberg J."/>
            <person name="Grabherr M.G."/>
            <person name="Kodira C.D."/>
            <person name="Kohler A."/>
            <person name="Kuees U."/>
            <person name="Lindquist E.A."/>
            <person name="Lucas S.M."/>
            <person name="Mago R."/>
            <person name="Mauceli E."/>
            <person name="Morin E."/>
            <person name="Murat C."/>
            <person name="Pangilinan J.L."/>
            <person name="Park R."/>
            <person name="Pearson M."/>
            <person name="Quesneville H."/>
            <person name="Rouhier N."/>
            <person name="Sakthikumar S."/>
            <person name="Salamov A.A."/>
            <person name="Schmutz J."/>
            <person name="Selles B."/>
            <person name="Shapiro H."/>
            <person name="Tanguay P."/>
            <person name="Tuskan G.A."/>
            <person name="Henrissat B."/>
            <person name="Van de Peer Y."/>
            <person name="Rouze P."/>
            <person name="Ellis J.G."/>
            <person name="Dodds P.N."/>
            <person name="Schein J.E."/>
            <person name="Zhong S."/>
            <person name="Hamelin R.C."/>
            <person name="Grigoriev I.V."/>
            <person name="Szabo L.J."/>
            <person name="Martin F."/>
        </authorList>
    </citation>
    <scope>NUCLEOTIDE SEQUENCE [LARGE SCALE GENOMIC DNA]</scope>
    <source>
        <strain evidence="3">CRL 75-36-700-3 / race SCCL</strain>
    </source>
</reference>
<feature type="region of interest" description="Disordered" evidence="1">
    <location>
        <begin position="193"/>
        <end position="263"/>
    </location>
</feature>
<dbReference type="Pfam" id="PF08316">
    <property type="entry name" value="Pal1"/>
    <property type="match status" value="1"/>
</dbReference>
<reference key="1">
    <citation type="submission" date="2007-01" db="EMBL/GenBank/DDBJ databases">
        <title>The Genome Sequence of Puccinia graminis f. sp. tritici Strain CRL 75-36-700-3.</title>
        <authorList>
            <consortium name="The Broad Institute Genome Sequencing Platform"/>
            <person name="Birren B."/>
            <person name="Lander E."/>
            <person name="Galagan J."/>
            <person name="Nusbaum C."/>
            <person name="Devon K."/>
            <person name="Cuomo C."/>
            <person name="Jaffe D."/>
            <person name="Butler J."/>
            <person name="Alvarez P."/>
            <person name="Gnerre S."/>
            <person name="Grabherr M."/>
            <person name="Mauceli E."/>
            <person name="Brockman W."/>
            <person name="Young S."/>
            <person name="LaButti K."/>
            <person name="Sykes S."/>
            <person name="DeCaprio D."/>
            <person name="Crawford M."/>
            <person name="Koehrsen M."/>
            <person name="Engels R."/>
            <person name="Montgomery P."/>
            <person name="Pearson M."/>
            <person name="Howarth C."/>
            <person name="Larson L."/>
            <person name="White J."/>
            <person name="Zeng Q."/>
            <person name="Kodira C."/>
            <person name="Yandava C."/>
            <person name="Alvarado L."/>
            <person name="O'Leary S."/>
            <person name="Szabo L."/>
            <person name="Dean R."/>
            <person name="Schein J."/>
        </authorList>
    </citation>
    <scope>NUCLEOTIDE SEQUENCE</scope>
    <source>
        <strain>CRL 75-36-700-3</strain>
    </source>
</reference>
<proteinExistence type="predicted"/>